<feature type="repeat" description="ANK" evidence="3">
    <location>
        <begin position="221"/>
        <end position="256"/>
    </location>
</feature>
<feature type="chain" id="PRO_5035744125" description="Ankyrin repeat domain-containing protein" evidence="4">
    <location>
        <begin position="21"/>
        <end position="332"/>
    </location>
</feature>
<evidence type="ECO:0000256" key="4">
    <source>
        <dbReference type="SAM" id="SignalP"/>
    </source>
</evidence>
<sequence>MVPRWALCLLALTACASSSGEPVRWVATIGDAKTSLQISRPRPVDNKDNPIGYEGMAEGVIYSRRPLQFTEHTHVMEGHEIAEAPVTPNHTLWDSASKGHLGGVVEALMDGAHVATRMGAYGDTPLLIAAARGHARCVQYLLAAGSDPDASDLVTDSPATFWASQNGHLGVVSELIRAGADVNKPDRMSFTALEVAAEVGRPAIVSALLDAGADARHADALGNTALHLSTVTLGRRSVRIARRLVQAGAEVDAASGDGTTPLMWAASFGNVGSARLLLGMGAERRRVSAAGEVPADMVCRCLESRGMEHLLQCPEEGCAGGIAPEVLSQLFS</sequence>
<keyword evidence="1" id="KW-0677">Repeat</keyword>
<gene>
    <name evidence="5" type="ORF">OSTQU699_LOCUS8694</name>
</gene>
<evidence type="ECO:0000256" key="1">
    <source>
        <dbReference type="ARBA" id="ARBA00022737"/>
    </source>
</evidence>
<dbReference type="Gene3D" id="1.25.40.20">
    <property type="entry name" value="Ankyrin repeat-containing domain"/>
    <property type="match status" value="2"/>
</dbReference>
<evidence type="ECO:0000313" key="5">
    <source>
        <dbReference type="EMBL" id="CAD7703337.1"/>
    </source>
</evidence>
<dbReference type="SMART" id="SM00248">
    <property type="entry name" value="ANK"/>
    <property type="match status" value="5"/>
</dbReference>
<dbReference type="PROSITE" id="PS50297">
    <property type="entry name" value="ANK_REP_REGION"/>
    <property type="match status" value="2"/>
</dbReference>
<feature type="repeat" description="ANK" evidence="3">
    <location>
        <begin position="121"/>
        <end position="153"/>
    </location>
</feature>
<dbReference type="PRINTS" id="PR01415">
    <property type="entry name" value="ANKYRIN"/>
</dbReference>
<keyword evidence="2 3" id="KW-0040">ANK repeat</keyword>
<comment type="caution">
    <text evidence="5">The sequence shown here is derived from an EMBL/GenBank/DDBJ whole genome shotgun (WGS) entry which is preliminary data.</text>
</comment>
<dbReference type="PROSITE" id="PS50088">
    <property type="entry name" value="ANK_REPEAT"/>
    <property type="match status" value="5"/>
</dbReference>
<dbReference type="InterPro" id="IPR002110">
    <property type="entry name" value="Ankyrin_rpt"/>
</dbReference>
<dbReference type="SUPFAM" id="SSF48403">
    <property type="entry name" value="Ankyrin repeat"/>
    <property type="match status" value="1"/>
</dbReference>
<evidence type="ECO:0008006" key="7">
    <source>
        <dbReference type="Google" id="ProtNLM"/>
    </source>
</evidence>
<organism evidence="5 6">
    <name type="scientific">Ostreobium quekettii</name>
    <dbReference type="NCBI Taxonomy" id="121088"/>
    <lineage>
        <taxon>Eukaryota</taxon>
        <taxon>Viridiplantae</taxon>
        <taxon>Chlorophyta</taxon>
        <taxon>core chlorophytes</taxon>
        <taxon>Ulvophyceae</taxon>
        <taxon>TCBD clade</taxon>
        <taxon>Bryopsidales</taxon>
        <taxon>Ostreobineae</taxon>
        <taxon>Ostreobiaceae</taxon>
        <taxon>Ostreobium</taxon>
    </lineage>
</organism>
<dbReference type="PROSITE" id="PS51257">
    <property type="entry name" value="PROKAR_LIPOPROTEIN"/>
    <property type="match status" value="1"/>
</dbReference>
<feature type="repeat" description="ANK" evidence="3">
    <location>
        <begin position="155"/>
        <end position="187"/>
    </location>
</feature>
<protein>
    <recommendedName>
        <fullName evidence="7">Ankyrin repeat domain-containing protein</fullName>
    </recommendedName>
</protein>
<dbReference type="PANTHER" id="PTHR24171">
    <property type="entry name" value="ANKYRIN REPEAT DOMAIN-CONTAINING PROTEIN 39-RELATED"/>
    <property type="match status" value="1"/>
</dbReference>
<dbReference type="Proteomes" id="UP000708148">
    <property type="component" value="Unassembled WGS sequence"/>
</dbReference>
<accession>A0A8S1J6Q2</accession>
<name>A0A8S1J6Q2_9CHLO</name>
<dbReference type="Pfam" id="PF12796">
    <property type="entry name" value="Ank_2"/>
    <property type="match status" value="1"/>
</dbReference>
<keyword evidence="6" id="KW-1185">Reference proteome</keyword>
<feature type="repeat" description="ANK" evidence="3">
    <location>
        <begin position="188"/>
        <end position="220"/>
    </location>
</feature>
<proteinExistence type="predicted"/>
<dbReference type="PANTHER" id="PTHR24171:SF10">
    <property type="entry name" value="ANKYRIN REPEAT DOMAIN-CONTAINING PROTEIN 29-LIKE"/>
    <property type="match status" value="1"/>
</dbReference>
<evidence type="ECO:0000256" key="3">
    <source>
        <dbReference type="PROSITE-ProRule" id="PRU00023"/>
    </source>
</evidence>
<evidence type="ECO:0000313" key="6">
    <source>
        <dbReference type="Proteomes" id="UP000708148"/>
    </source>
</evidence>
<dbReference type="Pfam" id="PF00023">
    <property type="entry name" value="Ank"/>
    <property type="match status" value="2"/>
</dbReference>
<dbReference type="OrthoDB" id="539213at2759"/>
<dbReference type="EMBL" id="CAJHUC010002172">
    <property type="protein sequence ID" value="CAD7703337.1"/>
    <property type="molecule type" value="Genomic_DNA"/>
</dbReference>
<dbReference type="AlphaFoldDB" id="A0A8S1J6Q2"/>
<reference evidence="5" key="1">
    <citation type="submission" date="2020-12" db="EMBL/GenBank/DDBJ databases">
        <authorList>
            <person name="Iha C."/>
        </authorList>
    </citation>
    <scope>NUCLEOTIDE SEQUENCE</scope>
</reference>
<feature type="signal peptide" evidence="4">
    <location>
        <begin position="1"/>
        <end position="20"/>
    </location>
</feature>
<dbReference type="InterPro" id="IPR036770">
    <property type="entry name" value="Ankyrin_rpt-contain_sf"/>
</dbReference>
<evidence type="ECO:0000256" key="2">
    <source>
        <dbReference type="ARBA" id="ARBA00023043"/>
    </source>
</evidence>
<feature type="repeat" description="ANK" evidence="3">
    <location>
        <begin position="257"/>
        <end position="289"/>
    </location>
</feature>
<keyword evidence="4" id="KW-0732">Signal</keyword>